<proteinExistence type="predicted"/>
<sequence>MVREERDLELLMSVNGGINEDRVSASPLPSPPPSHSDKNFDLICLSSLIYRCSCILIVQFVQIGVVTLEYCLDLDLQKKP</sequence>
<evidence type="ECO:0000313" key="1">
    <source>
        <dbReference type="EMBL" id="KAK9097310.1"/>
    </source>
</evidence>
<gene>
    <name evidence="1" type="ORF">Sjap_022807</name>
</gene>
<reference evidence="1 2" key="1">
    <citation type="submission" date="2024-01" db="EMBL/GenBank/DDBJ databases">
        <title>Genome assemblies of Stephania.</title>
        <authorList>
            <person name="Yang L."/>
        </authorList>
    </citation>
    <scope>NUCLEOTIDE SEQUENCE [LARGE SCALE GENOMIC DNA]</scope>
    <source>
        <strain evidence="1">QJT</strain>
        <tissue evidence="1">Leaf</tissue>
    </source>
</reference>
<keyword evidence="2" id="KW-1185">Reference proteome</keyword>
<organism evidence="1 2">
    <name type="scientific">Stephania japonica</name>
    <dbReference type="NCBI Taxonomy" id="461633"/>
    <lineage>
        <taxon>Eukaryota</taxon>
        <taxon>Viridiplantae</taxon>
        <taxon>Streptophyta</taxon>
        <taxon>Embryophyta</taxon>
        <taxon>Tracheophyta</taxon>
        <taxon>Spermatophyta</taxon>
        <taxon>Magnoliopsida</taxon>
        <taxon>Ranunculales</taxon>
        <taxon>Menispermaceae</taxon>
        <taxon>Menispermoideae</taxon>
        <taxon>Cissampelideae</taxon>
        <taxon>Stephania</taxon>
    </lineage>
</organism>
<dbReference type="Proteomes" id="UP001417504">
    <property type="component" value="Unassembled WGS sequence"/>
</dbReference>
<dbReference type="AlphaFoldDB" id="A0AAP0ES63"/>
<dbReference type="EMBL" id="JBBNAE010000009">
    <property type="protein sequence ID" value="KAK9097310.1"/>
    <property type="molecule type" value="Genomic_DNA"/>
</dbReference>
<accession>A0AAP0ES63</accession>
<protein>
    <submittedName>
        <fullName evidence="1">Uncharacterized protein</fullName>
    </submittedName>
</protein>
<comment type="caution">
    <text evidence="1">The sequence shown here is derived from an EMBL/GenBank/DDBJ whole genome shotgun (WGS) entry which is preliminary data.</text>
</comment>
<name>A0AAP0ES63_9MAGN</name>
<evidence type="ECO:0000313" key="2">
    <source>
        <dbReference type="Proteomes" id="UP001417504"/>
    </source>
</evidence>